<feature type="region of interest" description="Disordered" evidence="1">
    <location>
        <begin position="1"/>
        <end position="88"/>
    </location>
</feature>
<dbReference type="AlphaFoldDB" id="A0AAI8VYK9"/>
<feature type="compositionally biased region" description="Polar residues" evidence="1">
    <location>
        <begin position="650"/>
        <end position="665"/>
    </location>
</feature>
<dbReference type="EMBL" id="CAUWAG010000020">
    <property type="protein sequence ID" value="CAJ2513464.1"/>
    <property type="molecule type" value="Genomic_DNA"/>
</dbReference>
<name>A0AAI8VYK9_9PEZI</name>
<feature type="compositionally biased region" description="Polar residues" evidence="1">
    <location>
        <begin position="586"/>
        <end position="606"/>
    </location>
</feature>
<feature type="compositionally biased region" description="Basic residues" evidence="1">
    <location>
        <begin position="384"/>
        <end position="395"/>
    </location>
</feature>
<keyword evidence="3" id="KW-1185">Reference proteome</keyword>
<comment type="caution">
    <text evidence="2">The sequence shown here is derived from an EMBL/GenBank/DDBJ whole genome shotgun (WGS) entry which is preliminary data.</text>
</comment>
<organism evidence="2 3">
    <name type="scientific">Anthostomella pinea</name>
    <dbReference type="NCBI Taxonomy" id="933095"/>
    <lineage>
        <taxon>Eukaryota</taxon>
        <taxon>Fungi</taxon>
        <taxon>Dikarya</taxon>
        <taxon>Ascomycota</taxon>
        <taxon>Pezizomycotina</taxon>
        <taxon>Sordariomycetes</taxon>
        <taxon>Xylariomycetidae</taxon>
        <taxon>Xylariales</taxon>
        <taxon>Xylariaceae</taxon>
        <taxon>Anthostomella</taxon>
    </lineage>
</organism>
<feature type="compositionally biased region" description="Polar residues" evidence="1">
    <location>
        <begin position="683"/>
        <end position="697"/>
    </location>
</feature>
<feature type="compositionally biased region" description="Low complexity" evidence="1">
    <location>
        <begin position="733"/>
        <end position="748"/>
    </location>
</feature>
<feature type="compositionally biased region" description="Polar residues" evidence="1">
    <location>
        <begin position="1"/>
        <end position="28"/>
    </location>
</feature>
<feature type="region of interest" description="Disordered" evidence="1">
    <location>
        <begin position="942"/>
        <end position="988"/>
    </location>
</feature>
<feature type="region of interest" description="Disordered" evidence="1">
    <location>
        <begin position="683"/>
        <end position="706"/>
    </location>
</feature>
<feature type="compositionally biased region" description="Low complexity" evidence="1">
    <location>
        <begin position="887"/>
        <end position="905"/>
    </location>
</feature>
<feature type="region of interest" description="Disordered" evidence="1">
    <location>
        <begin position="252"/>
        <end position="319"/>
    </location>
</feature>
<feature type="region of interest" description="Disordered" evidence="1">
    <location>
        <begin position="136"/>
        <end position="180"/>
    </location>
</feature>
<evidence type="ECO:0000313" key="2">
    <source>
        <dbReference type="EMBL" id="CAJ2513464.1"/>
    </source>
</evidence>
<accession>A0AAI8VYK9</accession>
<feature type="compositionally biased region" description="Low complexity" evidence="1">
    <location>
        <begin position="486"/>
        <end position="501"/>
    </location>
</feature>
<feature type="region of interest" description="Disordered" evidence="1">
    <location>
        <begin position="728"/>
        <end position="905"/>
    </location>
</feature>
<evidence type="ECO:0000256" key="1">
    <source>
        <dbReference type="SAM" id="MobiDB-lite"/>
    </source>
</evidence>
<dbReference type="Proteomes" id="UP001295740">
    <property type="component" value="Unassembled WGS sequence"/>
</dbReference>
<feature type="compositionally biased region" description="Polar residues" evidence="1">
    <location>
        <begin position="527"/>
        <end position="549"/>
    </location>
</feature>
<protein>
    <submittedName>
        <fullName evidence="2">Uu.00g015830.m01.CDS01</fullName>
    </submittedName>
</protein>
<feature type="compositionally biased region" description="Basic residues" evidence="1">
    <location>
        <begin position="451"/>
        <end position="467"/>
    </location>
</feature>
<sequence length="988" mass="103232">MATTSSQPSANAANTPTIGAARASSTSLPAPSESPSIPGPSPSLAAAAPNGGTNGYFVPTATSNDGPTTVDLRLYPRDGRVRNPVPSKLKDVAEQMKGNFGVMHMDVTSHRASEGRDAAAKRTSESTALQAKMAQTDTYVSHQRRANYPRPPGLKQFTPPSKSTEPGTEPVAKPGPRLPLAVEDTKAEQARLLTLLRTLPHHTVVDQLCKALAFFGGIPDAPPPVDGNFPESAGSNGSGSLFVGWIAEIFPDLDRPPRPARSTPTQTTGLRRPRGRPKGSKASKARSDKGFKKGPLKKGPQKALEGADNQPADPADESWVDVEESVLQLNGAGDLANAEGALRDALGTPSLTLDGESATAAPATGSNGGFRSINHANNAPASSAKRRGRPKGSKNRSKDTSVLQQASQSVQPATANANSSAPPASTPILPPPPPKVTPVPVPVPMLDTQSKKKSSATKPKAPRNRSKATKDVTVKNSTLQPQQPAGLNSSSSTNVTNTGSGDALSLTDGFVPSTINGGASHVGPGQTRAQDATSSGQVPAQQVKPSSVTAKKRKRQTAKDGASASKDNGSVPTGGNEPLSLEGQPSIPQGLQAPSTQSQPIQQAVPSISPAPPAKRARKSQELTTQATRPTPNVIGQNGTIPSPHVATEHVQQPNQIPSTTQDHTAAQGLEAHYAAMQSYNNHPQNKMQQQPPASMGTSASPTTASVATTAEGLEAHYERFAALQNYSDTTRSTSTRPQKPQQQTTQRASPIPAQTSKTPQMPATLASQQQARAPQSYYPQSQVLAPFSTQQPSYSTSQRQQQHMASGSPNTGLVQHVTNSPQFSAQSNSPLMQPDNSYRGSPSLIHGSTAFVPRRTPTASPLERNPYRPTSTTNHGVPSHSPHFGTRQTPTTTTSTHNTSHSGLSSTFPSFADSSFLDIQSLDSGTSHSSLGLGTGAYGLGSGSVPQQQRTTSSSTAPLYSPVTGLNNSYMGPSSIGRASHNHNRWP</sequence>
<proteinExistence type="predicted"/>
<feature type="compositionally biased region" description="Low complexity" evidence="1">
    <location>
        <begin position="412"/>
        <end position="423"/>
    </location>
</feature>
<feature type="compositionally biased region" description="Low complexity" evidence="1">
    <location>
        <begin position="29"/>
        <end position="49"/>
    </location>
</feature>
<feature type="compositionally biased region" description="Polar residues" evidence="1">
    <location>
        <begin position="622"/>
        <end position="641"/>
    </location>
</feature>
<feature type="compositionally biased region" description="Basic residues" evidence="1">
    <location>
        <begin position="271"/>
        <end position="284"/>
    </location>
</feature>
<feature type="compositionally biased region" description="Polar residues" evidence="1">
    <location>
        <begin position="946"/>
        <end position="973"/>
    </location>
</feature>
<feature type="compositionally biased region" description="Polar residues" evidence="1">
    <location>
        <begin position="474"/>
        <end position="485"/>
    </location>
</feature>
<feature type="compositionally biased region" description="Polar residues" evidence="1">
    <location>
        <begin position="753"/>
        <end position="841"/>
    </location>
</feature>
<feature type="compositionally biased region" description="Pro residues" evidence="1">
    <location>
        <begin position="424"/>
        <end position="443"/>
    </location>
</feature>
<feature type="region of interest" description="Disordered" evidence="1">
    <location>
        <begin position="353"/>
        <end position="666"/>
    </location>
</feature>
<reference evidence="2" key="1">
    <citation type="submission" date="2023-10" db="EMBL/GenBank/DDBJ databases">
        <authorList>
            <person name="Hackl T."/>
        </authorList>
    </citation>
    <scope>NUCLEOTIDE SEQUENCE</scope>
</reference>
<feature type="compositionally biased region" description="Polar residues" evidence="1">
    <location>
        <begin position="400"/>
        <end position="411"/>
    </location>
</feature>
<gene>
    <name evidence="2" type="ORF">KHLLAP_LOCUS13932</name>
</gene>
<evidence type="ECO:0000313" key="3">
    <source>
        <dbReference type="Proteomes" id="UP001295740"/>
    </source>
</evidence>